<keyword evidence="3" id="KW-1185">Reference proteome</keyword>
<feature type="region of interest" description="Disordered" evidence="1">
    <location>
        <begin position="48"/>
        <end position="72"/>
    </location>
</feature>
<dbReference type="EMBL" id="JAHLUN010000012">
    <property type="protein sequence ID" value="KAG7762952.1"/>
    <property type="molecule type" value="Genomic_DNA"/>
</dbReference>
<sequence>MSVFFMIIASQSDLSTIAIQKLVKGHHEEQFAGAGDEFRVVGEQFCETGSEERHPAEIEETEEAGRKQRHSNGNLVVFGLGADDVGQPCRAADPDRERDLKAERRDGRDDRLRGQLQRVELRREKRDHLERKSLRQDHKHAGKAQGEEWGPFGGELAESGIIVPALVAVDEADVKTQRTGDEPVGQHKCKRRRQKPDFGNQQMVQCDADGHSEEYYSGGGPKLVLRLEVSFGTLKRHNGRNGKRHYTEILCTQVGQVFVSSDHIDHRSGI</sequence>
<feature type="compositionally biased region" description="Basic and acidic residues" evidence="1">
    <location>
        <begin position="176"/>
        <end position="185"/>
    </location>
</feature>
<evidence type="ECO:0000313" key="3">
    <source>
        <dbReference type="Proteomes" id="UP000697297"/>
    </source>
</evidence>
<evidence type="ECO:0000313" key="2">
    <source>
        <dbReference type="EMBL" id="KAG7762952.1"/>
    </source>
</evidence>
<comment type="caution">
    <text evidence="2">The sequence shown here is derived from an EMBL/GenBank/DDBJ whole genome shotgun (WGS) entry which is preliminary data.</text>
</comment>
<dbReference type="Proteomes" id="UP000697297">
    <property type="component" value="Unassembled WGS sequence"/>
</dbReference>
<gene>
    <name evidence="2" type="ORF">KL946_004304</name>
</gene>
<proteinExistence type="predicted"/>
<name>A0ABQ7RC35_9ASCO</name>
<feature type="region of interest" description="Disordered" evidence="1">
    <location>
        <begin position="86"/>
        <end position="149"/>
    </location>
</feature>
<organism evidence="2 3">
    <name type="scientific">Ogataea haglerorum</name>
    <dbReference type="NCBI Taxonomy" id="1937702"/>
    <lineage>
        <taxon>Eukaryota</taxon>
        <taxon>Fungi</taxon>
        <taxon>Dikarya</taxon>
        <taxon>Ascomycota</taxon>
        <taxon>Saccharomycotina</taxon>
        <taxon>Pichiomycetes</taxon>
        <taxon>Pichiales</taxon>
        <taxon>Pichiaceae</taxon>
        <taxon>Ogataea</taxon>
    </lineage>
</organism>
<feature type="region of interest" description="Disordered" evidence="1">
    <location>
        <begin position="176"/>
        <end position="198"/>
    </location>
</feature>
<reference evidence="2 3" key="1">
    <citation type="journal article" date="2021" name="G3 (Bethesda)">
        <title>Genomic diversity, chromosomal rearrangements, and interspecies hybridization in the ogataea polymorpha species complex.</title>
        <authorList>
            <person name="Hanson S.J."/>
            <person name="Cinneide E.O."/>
            <person name="Salzberg L.I."/>
            <person name="Wolfe K.H."/>
            <person name="McGowan J."/>
            <person name="Fitzpatrick D.A."/>
            <person name="Matlin K."/>
        </authorList>
    </citation>
    <scope>NUCLEOTIDE SEQUENCE [LARGE SCALE GENOMIC DNA]</scope>
    <source>
        <strain evidence="2">81-436-3</strain>
    </source>
</reference>
<evidence type="ECO:0000256" key="1">
    <source>
        <dbReference type="SAM" id="MobiDB-lite"/>
    </source>
</evidence>
<feature type="compositionally biased region" description="Basic and acidic residues" evidence="1">
    <location>
        <begin position="92"/>
        <end position="136"/>
    </location>
</feature>
<accession>A0ABQ7RC35</accession>
<protein>
    <submittedName>
        <fullName evidence="2">Uncharacterized protein</fullName>
    </submittedName>
</protein>